<dbReference type="SUPFAM" id="SSF110221">
    <property type="entry name" value="AbfB domain"/>
    <property type="match status" value="1"/>
</dbReference>
<evidence type="ECO:0000313" key="2">
    <source>
        <dbReference type="Proteomes" id="UP001374535"/>
    </source>
</evidence>
<dbReference type="Proteomes" id="UP001374535">
    <property type="component" value="Chromosome 7"/>
</dbReference>
<organism evidence="1 2">
    <name type="scientific">Vigna mungo</name>
    <name type="common">Black gram</name>
    <name type="synonym">Phaseolus mungo</name>
    <dbReference type="NCBI Taxonomy" id="3915"/>
    <lineage>
        <taxon>Eukaryota</taxon>
        <taxon>Viridiplantae</taxon>
        <taxon>Streptophyta</taxon>
        <taxon>Embryophyta</taxon>
        <taxon>Tracheophyta</taxon>
        <taxon>Spermatophyta</taxon>
        <taxon>Magnoliopsida</taxon>
        <taxon>eudicotyledons</taxon>
        <taxon>Gunneridae</taxon>
        <taxon>Pentapetalae</taxon>
        <taxon>rosids</taxon>
        <taxon>fabids</taxon>
        <taxon>Fabales</taxon>
        <taxon>Fabaceae</taxon>
        <taxon>Papilionoideae</taxon>
        <taxon>50 kb inversion clade</taxon>
        <taxon>NPAAA clade</taxon>
        <taxon>indigoferoid/millettioid clade</taxon>
        <taxon>Phaseoleae</taxon>
        <taxon>Vigna</taxon>
    </lineage>
</organism>
<dbReference type="EMBL" id="CP144694">
    <property type="protein sequence ID" value="WVZ01879.1"/>
    <property type="molecule type" value="Genomic_DNA"/>
</dbReference>
<dbReference type="Gene3D" id="2.80.10.50">
    <property type="match status" value="1"/>
</dbReference>
<name>A0AAQ3RRH8_VIGMU</name>
<gene>
    <name evidence="1" type="ORF">V8G54_022685</name>
</gene>
<protein>
    <submittedName>
        <fullName evidence="1">Uncharacterized protein</fullName>
    </submittedName>
</protein>
<dbReference type="PANTHER" id="PTHR31151">
    <property type="entry name" value="PROLINE-TRNA LIGASE (DUF1680)"/>
    <property type="match status" value="1"/>
</dbReference>
<dbReference type="PANTHER" id="PTHR31151:SF0">
    <property type="entry name" value="PROLINE-TRNA LIGASE (DUF1680)"/>
    <property type="match status" value="1"/>
</dbReference>
<dbReference type="InterPro" id="IPR036195">
    <property type="entry name" value="AbfB_ABD_sf"/>
</dbReference>
<keyword evidence="2" id="KW-1185">Reference proteome</keyword>
<evidence type="ECO:0000313" key="1">
    <source>
        <dbReference type="EMBL" id="WVZ01879.1"/>
    </source>
</evidence>
<proteinExistence type="predicted"/>
<dbReference type="GO" id="GO:0046556">
    <property type="term" value="F:alpha-L-arabinofuranosidase activity"/>
    <property type="evidence" value="ECO:0007669"/>
    <property type="project" value="InterPro"/>
</dbReference>
<sequence>MEPQYASVKAILYGPYLLAGHISGGDWDDLKIEADDADWILPIPASYNSQLVSFFQDFEKSTFVLANSNQSFAMQKLPESGTDFALKATFRLVLKESSSKFSTLADANDRSVMLEPFDLPGMNVVHQGADKPLLIEDSSKGKPSSVFVVVPGLDGRNETISFESQSDKGCYVYSGLSSSAGVKLSCKSDSDSSFNQATSFVAREGLSQYHPISFVAKGVSRKFLLQPLLSFRDEHYTVYFNIQD</sequence>
<dbReference type="AlphaFoldDB" id="A0AAQ3RRH8"/>
<reference evidence="1 2" key="1">
    <citation type="journal article" date="2023" name="Life. Sci Alliance">
        <title>Evolutionary insights into 3D genome organization and epigenetic landscape of Vigna mungo.</title>
        <authorList>
            <person name="Junaid A."/>
            <person name="Singh B."/>
            <person name="Bhatia S."/>
        </authorList>
    </citation>
    <scope>NUCLEOTIDE SEQUENCE [LARGE SCALE GENOMIC DNA]</scope>
    <source>
        <strain evidence="1">Urdbean</strain>
    </source>
</reference>
<dbReference type="GO" id="GO:0046373">
    <property type="term" value="P:L-arabinose metabolic process"/>
    <property type="evidence" value="ECO:0007669"/>
    <property type="project" value="InterPro"/>
</dbReference>
<accession>A0AAQ3RRH8</accession>